<evidence type="ECO:0000256" key="4">
    <source>
        <dbReference type="ARBA" id="ARBA00022475"/>
    </source>
</evidence>
<evidence type="ECO:0000313" key="9">
    <source>
        <dbReference type="EMBL" id="SUZ31493.1"/>
    </source>
</evidence>
<keyword evidence="10" id="KW-1185">Reference proteome</keyword>
<keyword evidence="4" id="KW-1003">Cell membrane</keyword>
<evidence type="ECO:0000313" key="10">
    <source>
        <dbReference type="Proteomes" id="UP000272908"/>
    </source>
</evidence>
<name>A0A3B0M730_9RHOB</name>
<dbReference type="OrthoDB" id="5792512at2"/>
<dbReference type="Proteomes" id="UP000272908">
    <property type="component" value="Unassembled WGS sequence"/>
</dbReference>
<feature type="transmembrane region" description="Helical" evidence="8">
    <location>
        <begin position="63"/>
        <end position="84"/>
    </location>
</feature>
<feature type="transmembrane region" description="Helical" evidence="8">
    <location>
        <begin position="230"/>
        <end position="263"/>
    </location>
</feature>
<feature type="transmembrane region" description="Helical" evidence="8">
    <location>
        <begin position="300"/>
        <end position="333"/>
    </location>
</feature>
<evidence type="ECO:0000256" key="2">
    <source>
        <dbReference type="ARBA" id="ARBA00009773"/>
    </source>
</evidence>
<comment type="subcellular location">
    <subcellularLocation>
        <location evidence="1">Cell membrane</location>
        <topology evidence="1">Multi-pass membrane protein</topology>
    </subcellularLocation>
</comment>
<organism evidence="9 10">
    <name type="scientific">Roseinatronobacter ekhonensis</name>
    <dbReference type="NCBI Taxonomy" id="254356"/>
    <lineage>
        <taxon>Bacteria</taxon>
        <taxon>Pseudomonadati</taxon>
        <taxon>Pseudomonadota</taxon>
        <taxon>Alphaproteobacteria</taxon>
        <taxon>Rhodobacterales</taxon>
        <taxon>Paracoccaceae</taxon>
        <taxon>Roseinatronobacter</taxon>
    </lineage>
</organism>
<dbReference type="GO" id="GO:0055085">
    <property type="term" value="P:transmembrane transport"/>
    <property type="evidence" value="ECO:0007669"/>
    <property type="project" value="TreeGrafter"/>
</dbReference>
<dbReference type="AlphaFoldDB" id="A0A3B0M730"/>
<comment type="similarity">
    <text evidence="2">Belongs to the autoinducer-2 exporter (AI-2E) (TC 2.A.86) family.</text>
</comment>
<evidence type="ECO:0000256" key="3">
    <source>
        <dbReference type="ARBA" id="ARBA00022448"/>
    </source>
</evidence>
<proteinExistence type="inferred from homology"/>
<evidence type="ECO:0000256" key="7">
    <source>
        <dbReference type="ARBA" id="ARBA00023136"/>
    </source>
</evidence>
<dbReference type="InterPro" id="IPR002549">
    <property type="entry name" value="AI-2E-like"/>
</dbReference>
<keyword evidence="5 8" id="KW-0812">Transmembrane</keyword>
<dbReference type="GO" id="GO:0005886">
    <property type="term" value="C:plasma membrane"/>
    <property type="evidence" value="ECO:0007669"/>
    <property type="project" value="UniProtKB-SubCell"/>
</dbReference>
<reference evidence="10" key="1">
    <citation type="submission" date="2018-08" db="EMBL/GenBank/DDBJ databases">
        <authorList>
            <person name="Rodrigo-Torres L."/>
            <person name="Arahal R. D."/>
            <person name="Lucena T."/>
        </authorList>
    </citation>
    <scope>NUCLEOTIDE SEQUENCE [LARGE SCALE GENOMIC DNA]</scope>
    <source>
        <strain evidence="10">CECT 7235</strain>
    </source>
</reference>
<evidence type="ECO:0000256" key="1">
    <source>
        <dbReference type="ARBA" id="ARBA00004651"/>
    </source>
</evidence>
<dbReference type="PANTHER" id="PTHR21716:SF53">
    <property type="entry name" value="PERMEASE PERM-RELATED"/>
    <property type="match status" value="1"/>
</dbReference>
<feature type="transmembrane region" description="Helical" evidence="8">
    <location>
        <begin position="12"/>
        <end position="43"/>
    </location>
</feature>
<dbReference type="Pfam" id="PF01594">
    <property type="entry name" value="AI-2E_transport"/>
    <property type="match status" value="1"/>
</dbReference>
<keyword evidence="7 8" id="KW-0472">Membrane</keyword>
<dbReference type="EMBL" id="UIHC01000008">
    <property type="protein sequence ID" value="SUZ31493.1"/>
    <property type="molecule type" value="Genomic_DNA"/>
</dbReference>
<feature type="transmembrane region" description="Helical" evidence="8">
    <location>
        <begin position="141"/>
        <end position="167"/>
    </location>
</feature>
<accession>A0A3B0M730</accession>
<feature type="transmembrane region" description="Helical" evidence="8">
    <location>
        <begin position="269"/>
        <end position="288"/>
    </location>
</feature>
<keyword evidence="3" id="KW-0813">Transport</keyword>
<protein>
    <submittedName>
        <fullName evidence="9">AI-2 transport protein TqsA</fullName>
    </submittedName>
</protein>
<evidence type="ECO:0000256" key="5">
    <source>
        <dbReference type="ARBA" id="ARBA00022692"/>
    </source>
</evidence>
<evidence type="ECO:0000256" key="8">
    <source>
        <dbReference type="SAM" id="Phobius"/>
    </source>
</evidence>
<dbReference type="PANTHER" id="PTHR21716">
    <property type="entry name" value="TRANSMEMBRANE PROTEIN"/>
    <property type="match status" value="1"/>
</dbReference>
<gene>
    <name evidence="9" type="primary">tqsA_1</name>
    <name evidence="9" type="ORF">ROE7235_01239</name>
</gene>
<evidence type="ECO:0000256" key="6">
    <source>
        <dbReference type="ARBA" id="ARBA00022989"/>
    </source>
</evidence>
<keyword evidence="6 8" id="KW-1133">Transmembrane helix</keyword>
<sequence length="353" mass="37492">MAMPIDQQLRYWGIAGVVFIALLWVMGDVLLPFITGMAIAYFLNPVVTKLQNRGMPRALAVSALMALAIGVVVLAGVLVIPAVVSQAVQFSETAPDLLARLQEFLSARFPDIAQLEETLRNSLSSIGEAIRDRGAALAQGVLRSVSGLVSALVFMVVTPVVAFYLLLDWERLVRQIDDLLPRQHAPVLRHLAGEIDASIAGFVRGQVTVCFILAAYYATALGQIGLQFGLAIGVTAGLISFIPYIGAILGGVLAIGVGLWQFWGSPLEIGLVLAVFAFGQVLEGNILVPRIVGNSVRLHPVWLLFAVSAFGALLGFTGMLIAVPLAASIGVLVRFGVGQYMDSKLYGKGSGKP</sequence>